<gene>
    <name evidence="1" type="ORF">METZ01_LOCUS458101</name>
</gene>
<accession>A0A383ABP8</accession>
<dbReference type="AlphaFoldDB" id="A0A383ABP8"/>
<organism evidence="1">
    <name type="scientific">marine metagenome</name>
    <dbReference type="NCBI Taxonomy" id="408172"/>
    <lineage>
        <taxon>unclassified sequences</taxon>
        <taxon>metagenomes</taxon>
        <taxon>ecological metagenomes</taxon>
    </lineage>
</organism>
<feature type="non-terminal residue" evidence="1">
    <location>
        <position position="1"/>
    </location>
</feature>
<dbReference type="EMBL" id="UINC01190883">
    <property type="protein sequence ID" value="SVE05247.1"/>
    <property type="molecule type" value="Genomic_DNA"/>
</dbReference>
<proteinExistence type="predicted"/>
<evidence type="ECO:0000313" key="1">
    <source>
        <dbReference type="EMBL" id="SVE05247.1"/>
    </source>
</evidence>
<feature type="non-terminal residue" evidence="1">
    <location>
        <position position="35"/>
    </location>
</feature>
<protein>
    <submittedName>
        <fullName evidence="1">Uncharacterized protein</fullName>
    </submittedName>
</protein>
<reference evidence="1" key="1">
    <citation type="submission" date="2018-05" db="EMBL/GenBank/DDBJ databases">
        <authorList>
            <person name="Lanie J.A."/>
            <person name="Ng W.-L."/>
            <person name="Kazmierczak K.M."/>
            <person name="Andrzejewski T.M."/>
            <person name="Davidsen T.M."/>
            <person name="Wayne K.J."/>
            <person name="Tettelin H."/>
            <person name="Glass J.I."/>
            <person name="Rusch D."/>
            <person name="Podicherti R."/>
            <person name="Tsui H.-C.T."/>
            <person name="Winkler M.E."/>
        </authorList>
    </citation>
    <scope>NUCLEOTIDE SEQUENCE</scope>
</reference>
<name>A0A383ABP8_9ZZZZ</name>
<sequence length="35" mass="4125">AKSGNFFIYPNEYHKFANRYKNSFQHGGISLEEMV</sequence>